<keyword evidence="6 12" id="KW-0067">ATP-binding</keyword>
<feature type="domain" description="ABC transmembrane type-1" evidence="11">
    <location>
        <begin position="30"/>
        <end position="310"/>
    </location>
</feature>
<dbReference type="GO" id="GO:0015421">
    <property type="term" value="F:ABC-type oligopeptide transporter activity"/>
    <property type="evidence" value="ECO:0007669"/>
    <property type="project" value="TreeGrafter"/>
</dbReference>
<feature type="transmembrane region" description="Helical" evidence="9">
    <location>
        <begin position="137"/>
        <end position="159"/>
    </location>
</feature>
<keyword evidence="8 9" id="KW-0472">Membrane</keyword>
<dbReference type="EMBL" id="FPIZ01000015">
    <property type="protein sequence ID" value="SFW76999.1"/>
    <property type="molecule type" value="Genomic_DNA"/>
</dbReference>
<dbReference type="InterPro" id="IPR027417">
    <property type="entry name" value="P-loop_NTPase"/>
</dbReference>
<dbReference type="GO" id="GO:0016887">
    <property type="term" value="F:ATP hydrolysis activity"/>
    <property type="evidence" value="ECO:0007669"/>
    <property type="project" value="InterPro"/>
</dbReference>
<evidence type="ECO:0000256" key="5">
    <source>
        <dbReference type="ARBA" id="ARBA00022741"/>
    </source>
</evidence>
<evidence type="ECO:0000256" key="3">
    <source>
        <dbReference type="ARBA" id="ARBA00022475"/>
    </source>
</evidence>
<gene>
    <name evidence="12" type="ORF">SAMN05661012_04449</name>
    <name evidence="13" type="ORF">SR876_02145</name>
</gene>
<feature type="transmembrane region" description="Helical" evidence="9">
    <location>
        <begin position="67"/>
        <end position="88"/>
    </location>
</feature>
<evidence type="ECO:0000256" key="9">
    <source>
        <dbReference type="SAM" id="Phobius"/>
    </source>
</evidence>
<keyword evidence="3" id="KW-1003">Cell membrane</keyword>
<dbReference type="PANTHER" id="PTHR43394:SF1">
    <property type="entry name" value="ATP-BINDING CASSETTE SUB-FAMILY B MEMBER 10, MITOCHONDRIAL"/>
    <property type="match status" value="1"/>
</dbReference>
<dbReference type="PROSITE" id="PS50929">
    <property type="entry name" value="ABC_TM1F"/>
    <property type="match status" value="1"/>
</dbReference>
<keyword evidence="7 9" id="KW-1133">Transmembrane helix</keyword>
<dbReference type="Gene3D" id="1.20.1560.10">
    <property type="entry name" value="ABC transporter type 1, transmembrane domain"/>
    <property type="match status" value="1"/>
</dbReference>
<reference evidence="12 14" key="1">
    <citation type="submission" date="2016-11" db="EMBL/GenBank/DDBJ databases">
        <authorList>
            <person name="Jaros S."/>
            <person name="Januszkiewicz K."/>
            <person name="Wedrychowicz H."/>
        </authorList>
    </citation>
    <scope>NUCLEOTIDE SEQUENCE [LARGE SCALE GENOMIC DNA]</scope>
    <source>
        <strain evidence="12 14">DSM 784</strain>
    </source>
</reference>
<dbReference type="InterPro" id="IPR003593">
    <property type="entry name" value="AAA+_ATPase"/>
</dbReference>
<dbReference type="Proteomes" id="UP001326715">
    <property type="component" value="Chromosome"/>
</dbReference>
<evidence type="ECO:0000256" key="2">
    <source>
        <dbReference type="ARBA" id="ARBA00022448"/>
    </source>
</evidence>
<evidence type="ECO:0000256" key="7">
    <source>
        <dbReference type="ARBA" id="ARBA00022989"/>
    </source>
</evidence>
<dbReference type="Proteomes" id="UP000183788">
    <property type="component" value="Unassembled WGS sequence"/>
</dbReference>
<dbReference type="AlphaFoldDB" id="A0A1K1RYX7"/>
<evidence type="ECO:0000259" key="11">
    <source>
        <dbReference type="PROSITE" id="PS50929"/>
    </source>
</evidence>
<dbReference type="SMART" id="SM00382">
    <property type="entry name" value="AAA"/>
    <property type="match status" value="1"/>
</dbReference>
<sequence length="585" mass="64011">MRKKTSPPADKAPALPGITSILKPYKGMVALLIFLALLSNGLNLVLPRLISRGIDAYTGGHLDTSKLIIEFVVATVLIFVFTYLQSVIQTYTSEKVAREQRTKLADKISRQQYAAIQAANPSKLLTNLTTDIDTVKLFVSQGIVSVSSSLFIIIGASTLLLVMNWKLGLCVITIIPVIGLAFYLVLNKVRTIFKMSREVIDRLNKIINESVMGAALIRVLNAQQYEYDRFISPNGESKTLGMSVVRLFAGLVPVISFMANMSLLSILLLGGHFVITGTMSLGELAAYNSYVSILIFPIVVIGFMSGLIAQSAASYARIAEVLYAPDSVDTGTVRRTLDGDVAMENIHLTLAGKPVLKDISFSVKAGTRTAIIGPTAAGKTQLLNVLIGLLNPDKGKVTYDSTDLNEYDKEHLLQQIGLVFQDSILFNMSLKENIAFNETVSDDLMEKAISTAELKDFISTLPEGMETIVSERGTSLSGGQKQRLMLARALAINPGILLLDDFTARVDTSTEQRILQNVQQNYPDLTLISVTQKIASAVHFDQIILLMEGEVIAIGTHDELMQSCPEYVQIYNSQRSTSNYELQPE</sequence>
<protein>
    <submittedName>
        <fullName evidence="13">ABC transporter ATP-binding protein</fullName>
    </submittedName>
    <submittedName>
        <fullName evidence="12">ATP-binding cassette, subfamily B</fullName>
    </submittedName>
</protein>
<dbReference type="InterPro" id="IPR011527">
    <property type="entry name" value="ABC1_TM_dom"/>
</dbReference>
<accession>A0A1K1RYX7</accession>
<dbReference type="PANTHER" id="PTHR43394">
    <property type="entry name" value="ATP-DEPENDENT PERMEASE MDL1, MITOCHONDRIAL"/>
    <property type="match status" value="1"/>
</dbReference>
<dbReference type="SUPFAM" id="SSF52540">
    <property type="entry name" value="P-loop containing nucleoside triphosphate hydrolases"/>
    <property type="match status" value="1"/>
</dbReference>
<dbReference type="InterPro" id="IPR017871">
    <property type="entry name" value="ABC_transporter-like_CS"/>
</dbReference>
<dbReference type="InterPro" id="IPR036640">
    <property type="entry name" value="ABC1_TM_sf"/>
</dbReference>
<dbReference type="EMBL" id="CP140154">
    <property type="protein sequence ID" value="WQG90281.1"/>
    <property type="molecule type" value="Genomic_DNA"/>
</dbReference>
<name>A0A1K1RYX7_9BACT</name>
<evidence type="ECO:0000256" key="6">
    <source>
        <dbReference type="ARBA" id="ARBA00022840"/>
    </source>
</evidence>
<dbReference type="OrthoDB" id="9760358at2"/>
<comment type="subcellular location">
    <subcellularLocation>
        <location evidence="1">Cell membrane</location>
        <topology evidence="1">Multi-pass membrane protein</topology>
    </subcellularLocation>
</comment>
<evidence type="ECO:0000256" key="1">
    <source>
        <dbReference type="ARBA" id="ARBA00004651"/>
    </source>
</evidence>
<evidence type="ECO:0000313" key="14">
    <source>
        <dbReference type="Proteomes" id="UP000183788"/>
    </source>
</evidence>
<proteinExistence type="predicted"/>
<keyword evidence="15" id="KW-1185">Reference proteome</keyword>
<feature type="transmembrane region" description="Helical" evidence="9">
    <location>
        <begin position="28"/>
        <end position="47"/>
    </location>
</feature>
<feature type="transmembrane region" description="Helical" evidence="9">
    <location>
        <begin position="165"/>
        <end position="186"/>
    </location>
</feature>
<reference evidence="13 15" key="2">
    <citation type="submission" date="2023-11" db="EMBL/GenBank/DDBJ databases">
        <title>MicrobeMod: A computational toolkit for identifying prokaryotic methylation and restriction-modification with nanopore sequencing.</title>
        <authorList>
            <person name="Crits-Christoph A."/>
            <person name="Kang S.C."/>
            <person name="Lee H."/>
            <person name="Ostrov N."/>
        </authorList>
    </citation>
    <scope>NUCLEOTIDE SEQUENCE [LARGE SCALE GENOMIC DNA]</scope>
    <source>
        <strain evidence="13 15">ATCC 23090</strain>
    </source>
</reference>
<evidence type="ECO:0000256" key="8">
    <source>
        <dbReference type="ARBA" id="ARBA00023136"/>
    </source>
</evidence>
<evidence type="ECO:0000313" key="12">
    <source>
        <dbReference type="EMBL" id="SFW76999.1"/>
    </source>
</evidence>
<feature type="domain" description="ABC transporter" evidence="10">
    <location>
        <begin position="341"/>
        <end position="573"/>
    </location>
</feature>
<evidence type="ECO:0000256" key="4">
    <source>
        <dbReference type="ARBA" id="ARBA00022692"/>
    </source>
</evidence>
<dbReference type="PROSITE" id="PS50893">
    <property type="entry name" value="ABC_TRANSPORTER_2"/>
    <property type="match status" value="1"/>
</dbReference>
<feature type="transmembrane region" description="Helical" evidence="9">
    <location>
        <begin position="247"/>
        <end position="275"/>
    </location>
</feature>
<dbReference type="RefSeq" id="WP_072363428.1">
    <property type="nucleotide sequence ID" value="NZ_CP139972.1"/>
</dbReference>
<evidence type="ECO:0000259" key="10">
    <source>
        <dbReference type="PROSITE" id="PS50893"/>
    </source>
</evidence>
<dbReference type="GO" id="GO:0005886">
    <property type="term" value="C:plasma membrane"/>
    <property type="evidence" value="ECO:0007669"/>
    <property type="project" value="UniProtKB-SubCell"/>
</dbReference>
<organism evidence="12 14">
    <name type="scientific">Chitinophaga sancti</name>
    <dbReference type="NCBI Taxonomy" id="1004"/>
    <lineage>
        <taxon>Bacteria</taxon>
        <taxon>Pseudomonadati</taxon>
        <taxon>Bacteroidota</taxon>
        <taxon>Chitinophagia</taxon>
        <taxon>Chitinophagales</taxon>
        <taxon>Chitinophagaceae</taxon>
        <taxon>Chitinophaga</taxon>
    </lineage>
</organism>
<dbReference type="FunFam" id="3.40.50.300:FF:000854">
    <property type="entry name" value="Multidrug ABC transporter ATP-binding protein"/>
    <property type="match status" value="1"/>
</dbReference>
<dbReference type="InterPro" id="IPR039421">
    <property type="entry name" value="Type_1_exporter"/>
</dbReference>
<keyword evidence="5" id="KW-0547">Nucleotide-binding</keyword>
<dbReference type="Pfam" id="PF00005">
    <property type="entry name" value="ABC_tran"/>
    <property type="match status" value="1"/>
</dbReference>
<feature type="transmembrane region" description="Helical" evidence="9">
    <location>
        <begin position="287"/>
        <end position="309"/>
    </location>
</feature>
<dbReference type="Gene3D" id="3.40.50.300">
    <property type="entry name" value="P-loop containing nucleotide triphosphate hydrolases"/>
    <property type="match status" value="1"/>
</dbReference>
<keyword evidence="2" id="KW-0813">Transport</keyword>
<dbReference type="STRING" id="1004.SAMN05661012_04449"/>
<dbReference type="InterPro" id="IPR003439">
    <property type="entry name" value="ABC_transporter-like_ATP-bd"/>
</dbReference>
<dbReference type="Pfam" id="PF00664">
    <property type="entry name" value="ABC_membrane"/>
    <property type="match status" value="1"/>
</dbReference>
<evidence type="ECO:0000313" key="15">
    <source>
        <dbReference type="Proteomes" id="UP001326715"/>
    </source>
</evidence>
<evidence type="ECO:0000313" key="13">
    <source>
        <dbReference type="EMBL" id="WQG90281.1"/>
    </source>
</evidence>
<dbReference type="PROSITE" id="PS00211">
    <property type="entry name" value="ABC_TRANSPORTER_1"/>
    <property type="match status" value="1"/>
</dbReference>
<dbReference type="GO" id="GO:0005524">
    <property type="term" value="F:ATP binding"/>
    <property type="evidence" value="ECO:0007669"/>
    <property type="project" value="UniProtKB-KW"/>
</dbReference>
<dbReference type="SUPFAM" id="SSF90123">
    <property type="entry name" value="ABC transporter transmembrane region"/>
    <property type="match status" value="1"/>
</dbReference>
<keyword evidence="4 9" id="KW-0812">Transmembrane</keyword>